<dbReference type="EMBL" id="NCVQ01000003">
    <property type="protein sequence ID" value="PWZ37884.1"/>
    <property type="molecule type" value="Genomic_DNA"/>
</dbReference>
<evidence type="ECO:0000256" key="1">
    <source>
        <dbReference type="SAM" id="MobiDB-lite"/>
    </source>
</evidence>
<dbReference type="ExpressionAtlas" id="A0A3L6FUW1">
    <property type="expression patterns" value="baseline and differential"/>
</dbReference>
<feature type="compositionally biased region" description="Acidic residues" evidence="1">
    <location>
        <begin position="396"/>
        <end position="410"/>
    </location>
</feature>
<feature type="compositionally biased region" description="Low complexity" evidence="1">
    <location>
        <begin position="794"/>
        <end position="803"/>
    </location>
</feature>
<organism evidence="5">
    <name type="scientific">Zea mays</name>
    <name type="common">Maize</name>
    <dbReference type="NCBI Taxonomy" id="4577"/>
    <lineage>
        <taxon>Eukaryota</taxon>
        <taxon>Viridiplantae</taxon>
        <taxon>Streptophyta</taxon>
        <taxon>Embryophyta</taxon>
        <taxon>Tracheophyta</taxon>
        <taxon>Spermatophyta</taxon>
        <taxon>Magnoliopsida</taxon>
        <taxon>Liliopsida</taxon>
        <taxon>Poales</taxon>
        <taxon>Poaceae</taxon>
        <taxon>PACMAD clade</taxon>
        <taxon>Panicoideae</taxon>
        <taxon>Andropogonodae</taxon>
        <taxon>Andropogoneae</taxon>
        <taxon>Tripsacinae</taxon>
        <taxon>Zea</taxon>
    </lineage>
</organism>
<feature type="compositionally biased region" description="Polar residues" evidence="1">
    <location>
        <begin position="14"/>
        <end position="29"/>
    </location>
</feature>
<dbReference type="Gene3D" id="1.20.1280.50">
    <property type="match status" value="1"/>
</dbReference>
<dbReference type="InterPro" id="IPR001810">
    <property type="entry name" value="F-box_dom"/>
</dbReference>
<dbReference type="InterPro" id="IPR032675">
    <property type="entry name" value="LRR_dom_sf"/>
</dbReference>
<sequence length="1377" mass="152647">MGHNAGRTPLIDIANTSVTGDQIGSNSLGPINDANERKRQRDRERYATMSIEQKNEKNRKRREARQRNKGLPLKSESSRGPIKNTPSAGNSIERKRQMDRERRATMSVEQRNEYNNKRRQMRQRNKGQNVMPDVSGDGDNKVNVDPDDDSDWLHRNETFQTNHYVATTDLLPPGSVHESVGVIGEPSIGVREYRLERLRLYNQTPKRKEAKIEYMRKRRVLQADTLNVASIAMEDPTYTPEVVHPATEPSTVTTCDRVIPEFVRTPFLPAQTQTEDVGSFNMSTEAIRREHHVPRGERQTILARRNKQFQASIARNVTTLNGDTIGDANNNGSYYPILNGSCTMTIPYSQTNRVFPSAQCSVPCQAATLPTNGSEGITEQGNEVEHTQEKPRVISNDEETDEDIEIDGTQDESTGTDVPDPYDKVYSNLPEETHMMKSVPDCGYCTAKKFEYEPPGFCCRGGKVELAPLDTPPQLRRLWDSADSDAKHFRDNIRFFNGHFSFTSLYCCLDSMTTNVRDSGIYTFRAQGMMYHNIKSFGKEGGSEHKHLELYFYDDDPSLEHRYRKCREEQLQKDKEVIKQIVGILHGNPYSEHLRSMGHVENLDDYHIALNLDQTLNQKTYNTPLTSEVAAVWIEGSERRGQFNKSVLLHGKDRSSHGIRSYHGCYDALSYPLFFPKESPTHLCVSVRDYYCYKFQIRPGVFNPILHGKRLFQQFAVDTYIKIESSRLDFIRKNQDRLRADLYQGLVDSMLDGDIRAEKVGKRTVLSTSFIGGPRDMKRRYMDAMALSIPSSAPAFPSHAARAAPDRQIRPHLPRARPGWPLLPPPAPGFRSMGHSLSSHSKSTLSSPPRRSRSLSPMSPPPLRLTAPMQIAAEDSGSDSSSSFAPPARDYTQDLPDEILALVFASLSPTDRNACSLACSRWMEVDATTRHRLSLDARAALGNAAPALFARFTAVTKLALRWARGSGADSLSDYGAAAVATALPSGRLSRLKLRGLRQLSDAGLASLAAAAPAIRKLSVASCTFGPKAFVAVLQSCPLLEDLSVKRLRGLPDTAGATTSIAEDIKFPPASSLRSVCLKDLYSALCFVPLVASSPELRSLKILRCSGAWDLPLEVITARAPGLVELHLEKLQVGDRGLAALSACANLEVLFLVKTPECTDSGIISVAEKCHRLRKLHVDGWRTNRIGDFGLMAVARGCPNLQELVLIGVNPTVLSLRMLGEHCRTLERLALCGCETVGDAEIICLAERWAALKKLCIKGCPVSDRGMEALNGGCPSLVKVKLKRCRGVSYECIENLKVTRGGSFSISLDIVLEHDARSASENGAQENGQAQITALTDQMAGMDLPVNAAGAQSSTHTITRMRSVVSALRRRFGNPPPP</sequence>
<feature type="compositionally biased region" description="Basic and acidic residues" evidence="1">
    <location>
        <begin position="92"/>
        <end position="116"/>
    </location>
</feature>
<dbReference type="FunFam" id="3.80.10.10:FF:000449">
    <property type="entry name" value="F-box protein SKIP2"/>
    <property type="match status" value="1"/>
</dbReference>
<proteinExistence type="predicted"/>
<evidence type="ECO:0000259" key="3">
    <source>
        <dbReference type="Pfam" id="PF14214"/>
    </source>
</evidence>
<dbReference type="Pfam" id="PF25372">
    <property type="entry name" value="DUF7885"/>
    <property type="match status" value="1"/>
</dbReference>
<dbReference type="SMART" id="SM00367">
    <property type="entry name" value="LRR_CC"/>
    <property type="match status" value="7"/>
</dbReference>
<dbReference type="InterPro" id="IPR006553">
    <property type="entry name" value="Leu-rich_rpt_Cys-con_subtyp"/>
</dbReference>
<dbReference type="InterPro" id="IPR057207">
    <property type="entry name" value="FBXL15_LRR"/>
</dbReference>
<dbReference type="PANTHER" id="PTHR13318:SF202">
    <property type="entry name" value="OS04G0505700 PROTEIN"/>
    <property type="match status" value="1"/>
</dbReference>
<feature type="compositionally biased region" description="Basic residues" evidence="1">
    <location>
        <begin position="57"/>
        <end position="68"/>
    </location>
</feature>
<protein>
    <submittedName>
        <fullName evidence="5">F-box protein</fullName>
    </submittedName>
</protein>
<feature type="domain" description="Helitron helicase-like" evidence="3">
    <location>
        <begin position="690"/>
        <end position="794"/>
    </location>
</feature>
<dbReference type="SUPFAM" id="SSF52047">
    <property type="entry name" value="RNI-like"/>
    <property type="match status" value="1"/>
</dbReference>
<dbReference type="Pfam" id="PF12937">
    <property type="entry name" value="F-box-like"/>
    <property type="match status" value="1"/>
</dbReference>
<evidence type="ECO:0000259" key="4">
    <source>
        <dbReference type="Pfam" id="PF25372"/>
    </source>
</evidence>
<dbReference type="CDD" id="cd22159">
    <property type="entry name" value="F-box_AtTIR1-like"/>
    <property type="match status" value="1"/>
</dbReference>
<evidence type="ECO:0000313" key="5">
    <source>
        <dbReference type="EMBL" id="PWZ37884.1"/>
    </source>
</evidence>
<dbReference type="FunFam" id="1.20.1280.50:FF:000023">
    <property type="entry name" value="F-box/LRR-repeat protein 4"/>
    <property type="match status" value="1"/>
</dbReference>
<feature type="domain" description="F-box" evidence="2">
    <location>
        <begin position="893"/>
        <end position="925"/>
    </location>
</feature>
<evidence type="ECO:0000259" key="2">
    <source>
        <dbReference type="Pfam" id="PF12937"/>
    </source>
</evidence>
<gene>
    <name evidence="5" type="primary">At1g47056_0</name>
    <name evidence="5" type="ORF">Zm00014a_021578</name>
</gene>
<feature type="compositionally biased region" description="Low complexity" evidence="1">
    <location>
        <begin position="832"/>
        <end position="857"/>
    </location>
</feature>
<feature type="region of interest" description="Disordered" evidence="1">
    <location>
        <begin position="371"/>
        <end position="422"/>
    </location>
</feature>
<dbReference type="Proteomes" id="UP000251960">
    <property type="component" value="Chromosome 2"/>
</dbReference>
<dbReference type="Pfam" id="PF14214">
    <property type="entry name" value="Helitron_like_N"/>
    <property type="match status" value="1"/>
</dbReference>
<comment type="caution">
    <text evidence="5">The sequence shown here is derived from an EMBL/GenBank/DDBJ whole genome shotgun (WGS) entry which is preliminary data.</text>
</comment>
<dbReference type="InterPro" id="IPR025476">
    <property type="entry name" value="Helitron_helicase-like"/>
</dbReference>
<dbReference type="SUPFAM" id="SSF81383">
    <property type="entry name" value="F-box domain"/>
    <property type="match status" value="1"/>
</dbReference>
<reference evidence="5" key="1">
    <citation type="journal article" date="2018" name="Nat. Genet.">
        <title>Extensive intraspecific gene order and gene structural variations between Mo17 and other maize genomes.</title>
        <authorList>
            <person name="Sun S."/>
            <person name="Zhou Y."/>
            <person name="Chen J."/>
            <person name="Shi J."/>
            <person name="Zhao H."/>
            <person name="Zhao H."/>
            <person name="Song W."/>
            <person name="Zhang M."/>
            <person name="Cui Y."/>
            <person name="Dong X."/>
            <person name="Liu H."/>
            <person name="Ma X."/>
            <person name="Jiao Y."/>
            <person name="Wang B."/>
            <person name="Wei X."/>
            <person name="Stein J.C."/>
            <person name="Glaubitz J.C."/>
            <person name="Lu F."/>
            <person name="Yu G."/>
            <person name="Liang C."/>
            <person name="Fengler K."/>
            <person name="Li B."/>
            <person name="Rafalski A."/>
            <person name="Schnable P.S."/>
            <person name="Ware D.H."/>
            <person name="Buckler E.S."/>
            <person name="Lai J."/>
        </authorList>
    </citation>
    <scope>NUCLEOTIDE SEQUENCE [LARGE SCALE GENOMIC DNA]</scope>
    <source>
        <tissue evidence="5">Seedling</tissue>
    </source>
</reference>
<accession>A0A3L6FUW1</accession>
<feature type="domain" description="F-box/LRR-repeat protein 15-like leucin rich repeat" evidence="4">
    <location>
        <begin position="1132"/>
        <end position="1296"/>
    </location>
</feature>
<feature type="compositionally biased region" description="Basic and acidic residues" evidence="1">
    <location>
        <begin position="34"/>
        <end position="46"/>
    </location>
</feature>
<name>A0A3L6FUW1_MAIZE</name>
<dbReference type="Gene3D" id="3.80.10.10">
    <property type="entry name" value="Ribonuclease Inhibitor"/>
    <property type="match status" value="2"/>
</dbReference>
<dbReference type="PANTHER" id="PTHR13318">
    <property type="entry name" value="PARTNER OF PAIRED, ISOFORM B-RELATED"/>
    <property type="match status" value="1"/>
</dbReference>
<dbReference type="InterPro" id="IPR036047">
    <property type="entry name" value="F-box-like_dom_sf"/>
</dbReference>
<feature type="compositionally biased region" description="Basic and acidic residues" evidence="1">
    <location>
        <begin position="383"/>
        <end position="392"/>
    </location>
</feature>
<feature type="region of interest" description="Disordered" evidence="1">
    <location>
        <begin position="1"/>
        <end position="147"/>
    </location>
</feature>
<feature type="region of interest" description="Disordered" evidence="1">
    <location>
        <begin position="794"/>
        <end position="865"/>
    </location>
</feature>
<feature type="compositionally biased region" description="Polar residues" evidence="1">
    <location>
        <begin position="371"/>
        <end position="381"/>
    </location>
</feature>